<sequence length="55" mass="5866">MRGSPAVLDRRGKVRGWAWIKRDGESGGGTGGYRMGESNGESAEDGAGDEQRELL</sequence>
<dbReference type="AlphaFoldDB" id="A0A0C3LPX6"/>
<evidence type="ECO:0000313" key="2">
    <source>
        <dbReference type="EMBL" id="KIO23467.1"/>
    </source>
</evidence>
<evidence type="ECO:0000313" key="3">
    <source>
        <dbReference type="Proteomes" id="UP000054248"/>
    </source>
</evidence>
<dbReference type="EMBL" id="KN823084">
    <property type="protein sequence ID" value="KIO23467.1"/>
    <property type="molecule type" value="Genomic_DNA"/>
</dbReference>
<keyword evidence="3" id="KW-1185">Reference proteome</keyword>
<protein>
    <submittedName>
        <fullName evidence="2">Uncharacterized protein</fullName>
    </submittedName>
</protein>
<feature type="region of interest" description="Disordered" evidence="1">
    <location>
        <begin position="21"/>
        <end position="55"/>
    </location>
</feature>
<organism evidence="2 3">
    <name type="scientific">Tulasnella calospora MUT 4182</name>
    <dbReference type="NCBI Taxonomy" id="1051891"/>
    <lineage>
        <taxon>Eukaryota</taxon>
        <taxon>Fungi</taxon>
        <taxon>Dikarya</taxon>
        <taxon>Basidiomycota</taxon>
        <taxon>Agaricomycotina</taxon>
        <taxon>Agaricomycetes</taxon>
        <taxon>Cantharellales</taxon>
        <taxon>Tulasnellaceae</taxon>
        <taxon>Tulasnella</taxon>
    </lineage>
</organism>
<reference evidence="3" key="2">
    <citation type="submission" date="2015-01" db="EMBL/GenBank/DDBJ databases">
        <title>Evolutionary Origins and Diversification of the Mycorrhizal Mutualists.</title>
        <authorList>
            <consortium name="DOE Joint Genome Institute"/>
            <consortium name="Mycorrhizal Genomics Consortium"/>
            <person name="Kohler A."/>
            <person name="Kuo A."/>
            <person name="Nagy L.G."/>
            <person name="Floudas D."/>
            <person name="Copeland A."/>
            <person name="Barry K.W."/>
            <person name="Cichocki N."/>
            <person name="Veneault-Fourrey C."/>
            <person name="LaButti K."/>
            <person name="Lindquist E.A."/>
            <person name="Lipzen A."/>
            <person name="Lundell T."/>
            <person name="Morin E."/>
            <person name="Murat C."/>
            <person name="Riley R."/>
            <person name="Ohm R."/>
            <person name="Sun H."/>
            <person name="Tunlid A."/>
            <person name="Henrissat B."/>
            <person name="Grigoriev I.V."/>
            <person name="Hibbett D.S."/>
            <person name="Martin F."/>
        </authorList>
    </citation>
    <scope>NUCLEOTIDE SEQUENCE [LARGE SCALE GENOMIC DNA]</scope>
    <source>
        <strain evidence="3">MUT 4182</strain>
    </source>
</reference>
<dbReference type="Proteomes" id="UP000054248">
    <property type="component" value="Unassembled WGS sequence"/>
</dbReference>
<reference evidence="2 3" key="1">
    <citation type="submission" date="2014-04" db="EMBL/GenBank/DDBJ databases">
        <authorList>
            <consortium name="DOE Joint Genome Institute"/>
            <person name="Kuo A."/>
            <person name="Girlanda M."/>
            <person name="Perotto S."/>
            <person name="Kohler A."/>
            <person name="Nagy L.G."/>
            <person name="Floudas D."/>
            <person name="Copeland A."/>
            <person name="Barry K.W."/>
            <person name="Cichocki N."/>
            <person name="Veneault-Fourrey C."/>
            <person name="LaButti K."/>
            <person name="Lindquist E.A."/>
            <person name="Lipzen A."/>
            <person name="Lundell T."/>
            <person name="Morin E."/>
            <person name="Murat C."/>
            <person name="Sun H."/>
            <person name="Tunlid A."/>
            <person name="Henrissat B."/>
            <person name="Grigoriev I.V."/>
            <person name="Hibbett D.S."/>
            <person name="Martin F."/>
            <person name="Nordberg H.P."/>
            <person name="Cantor M.N."/>
            <person name="Hua S.X."/>
        </authorList>
    </citation>
    <scope>NUCLEOTIDE SEQUENCE [LARGE SCALE GENOMIC DNA]</scope>
    <source>
        <strain evidence="2 3">MUT 4182</strain>
    </source>
</reference>
<name>A0A0C3LPX6_9AGAM</name>
<proteinExistence type="predicted"/>
<accession>A0A0C3LPX6</accession>
<gene>
    <name evidence="2" type="ORF">M407DRAFT_244764</name>
</gene>
<evidence type="ECO:0000256" key="1">
    <source>
        <dbReference type="SAM" id="MobiDB-lite"/>
    </source>
</evidence>
<dbReference type="HOGENOM" id="CLU_3034087_0_0_1"/>